<protein>
    <submittedName>
        <fullName evidence="2">Transcriptional regulator</fullName>
    </submittedName>
</protein>
<comment type="caution">
    <text evidence="2">The sequence shown here is derived from an EMBL/GenBank/DDBJ whole genome shotgun (WGS) entry which is preliminary data.</text>
</comment>
<sequence length="63" mass="7287">MSSQQIVVVILAAIILLTQGTLLFLDARKRQRHAWLWGIVGLIQFPVPSLVYYFVVIKRYNKT</sequence>
<accession>A0A6N8CS69</accession>
<organism evidence="2 3">
    <name type="scientific">Terrilactibacillus tamarindi</name>
    <dbReference type="NCBI Taxonomy" id="2599694"/>
    <lineage>
        <taxon>Bacteria</taxon>
        <taxon>Bacillati</taxon>
        <taxon>Bacillota</taxon>
        <taxon>Bacilli</taxon>
        <taxon>Bacillales</taxon>
        <taxon>Bacillaceae</taxon>
        <taxon>Terrilactibacillus</taxon>
    </lineage>
</organism>
<dbReference type="Proteomes" id="UP000440978">
    <property type="component" value="Unassembled WGS sequence"/>
</dbReference>
<gene>
    <name evidence="2" type="ORF">GMB86_12830</name>
</gene>
<proteinExistence type="predicted"/>
<reference evidence="2 3" key="1">
    <citation type="submission" date="2019-11" db="EMBL/GenBank/DDBJ databases">
        <title>Terrilactibacillus tamarindus sp. nov. BCM23-1 isolated from bark of Tamarindus indica.</title>
        <authorList>
            <person name="Kingkaew E."/>
            <person name="Tanasupawat S."/>
        </authorList>
    </citation>
    <scope>NUCLEOTIDE SEQUENCE [LARGE SCALE GENOMIC DNA]</scope>
    <source>
        <strain evidence="2 3">BCM23-1</strain>
    </source>
</reference>
<keyword evidence="1" id="KW-0812">Transmembrane</keyword>
<evidence type="ECO:0000256" key="1">
    <source>
        <dbReference type="SAM" id="Phobius"/>
    </source>
</evidence>
<evidence type="ECO:0000313" key="2">
    <source>
        <dbReference type="EMBL" id="MTT32891.1"/>
    </source>
</evidence>
<keyword evidence="3" id="KW-1185">Reference proteome</keyword>
<feature type="transmembrane region" description="Helical" evidence="1">
    <location>
        <begin position="6"/>
        <end position="25"/>
    </location>
</feature>
<dbReference type="OrthoDB" id="2353968at2"/>
<keyword evidence="1" id="KW-1133">Transmembrane helix</keyword>
<keyword evidence="1" id="KW-0472">Membrane</keyword>
<evidence type="ECO:0000313" key="3">
    <source>
        <dbReference type="Proteomes" id="UP000440978"/>
    </source>
</evidence>
<feature type="transmembrane region" description="Helical" evidence="1">
    <location>
        <begin position="34"/>
        <end position="55"/>
    </location>
</feature>
<name>A0A6N8CS69_9BACI</name>
<dbReference type="EMBL" id="WNHB01000022">
    <property type="protein sequence ID" value="MTT32891.1"/>
    <property type="molecule type" value="Genomic_DNA"/>
</dbReference>
<dbReference type="AlphaFoldDB" id="A0A6N8CS69"/>
<dbReference type="RefSeq" id="WP_155220549.1">
    <property type="nucleotide sequence ID" value="NZ_WNHB01000022.1"/>
</dbReference>